<keyword evidence="5 15" id="KW-0808">Transferase</keyword>
<proteinExistence type="inferred from homology"/>
<protein>
    <submittedName>
        <fullName evidence="15">Putative Lysophospholipid acyltransferase LPEAT1</fullName>
    </submittedName>
</protein>
<feature type="transmembrane region" description="Helical" evidence="13">
    <location>
        <begin position="108"/>
        <end position="126"/>
    </location>
</feature>
<comment type="subcellular location">
    <subcellularLocation>
        <location evidence="1">Membrane</location>
    </subcellularLocation>
</comment>
<sequence length="425" mass="48197">MTHLQQDDIPSGTTGRYSLFESLEASSDEIDICGLKIKTNAVDAFEVPRFSFLGSVKFALGFIFLLPIRAVLMIAQCLIITIIYILVYPLIGPIDKPQNLFIRFLARSVGYIWARLNMLILGFIYVREHGHPHRDAKLLVAGPHTSSIDMFYFIYKFGPSFAVGEFVSKAPFIGQLSRVYNNLVIDRKATGNSTQFLENLKKRISEEDESGRSFPKVVIFPEGATGNGRSLNYFHSGAFVPGEPLQPIIIKYPYISNCTAWSVRSWVSHFIIVMSQLTNWIDVTYLPLYVPSAVERDHPRLLAYNVKIAMSLQGELARTELTYADRKEYEKQRKAALKCGYRMPQPRQRSLQYQNQREPLIPVDPGAIDIGPSWFFEGASDHVFYSSQPLPPYEILYQLEYGKHSNASASENQHLRSGNEGSEFV</sequence>
<evidence type="ECO:0000256" key="7">
    <source>
        <dbReference type="ARBA" id="ARBA00022989"/>
    </source>
</evidence>
<evidence type="ECO:0000256" key="4">
    <source>
        <dbReference type="ARBA" id="ARBA00022516"/>
    </source>
</evidence>
<dbReference type="PANTHER" id="PTHR23063:SF52">
    <property type="entry name" value="LYSOPHOSPHATIDYLCHOLINE ACYLTRANSFERASE"/>
    <property type="match status" value="1"/>
</dbReference>
<keyword evidence="8" id="KW-0443">Lipid metabolism</keyword>
<dbReference type="GO" id="GO:0016020">
    <property type="term" value="C:membrane"/>
    <property type="evidence" value="ECO:0007669"/>
    <property type="project" value="UniProtKB-SubCell"/>
</dbReference>
<dbReference type="EMBL" id="SNRW01002445">
    <property type="protein sequence ID" value="KAA6392738.1"/>
    <property type="molecule type" value="Genomic_DNA"/>
</dbReference>
<evidence type="ECO:0000256" key="10">
    <source>
        <dbReference type="ARBA" id="ARBA00023209"/>
    </source>
</evidence>
<evidence type="ECO:0000256" key="3">
    <source>
        <dbReference type="ARBA" id="ARBA00008655"/>
    </source>
</evidence>
<evidence type="ECO:0000256" key="5">
    <source>
        <dbReference type="ARBA" id="ARBA00022679"/>
    </source>
</evidence>
<evidence type="ECO:0000256" key="2">
    <source>
        <dbReference type="ARBA" id="ARBA00005189"/>
    </source>
</evidence>
<dbReference type="Pfam" id="PF01553">
    <property type="entry name" value="Acyltransferase"/>
    <property type="match status" value="1"/>
</dbReference>
<evidence type="ECO:0000256" key="9">
    <source>
        <dbReference type="ARBA" id="ARBA00023136"/>
    </source>
</evidence>
<evidence type="ECO:0000256" key="11">
    <source>
        <dbReference type="ARBA" id="ARBA00023264"/>
    </source>
</evidence>
<evidence type="ECO:0000256" key="6">
    <source>
        <dbReference type="ARBA" id="ARBA00022692"/>
    </source>
</evidence>
<comment type="similarity">
    <text evidence="3">Belongs to the 1-acyl-sn-glycerol-3-phosphate acyltransferase family.</text>
</comment>
<keyword evidence="6 13" id="KW-0812">Transmembrane</keyword>
<keyword evidence="7 13" id="KW-1133">Transmembrane helix</keyword>
<feature type="transmembrane region" description="Helical" evidence="13">
    <location>
        <begin position="58"/>
        <end position="87"/>
    </location>
</feature>
<evidence type="ECO:0000256" key="8">
    <source>
        <dbReference type="ARBA" id="ARBA00023098"/>
    </source>
</evidence>
<dbReference type="CDD" id="cd07991">
    <property type="entry name" value="LPLAT_LPCAT1-like"/>
    <property type="match status" value="1"/>
</dbReference>
<dbReference type="OrthoDB" id="272512at2759"/>
<dbReference type="Proteomes" id="UP000324800">
    <property type="component" value="Unassembled WGS sequence"/>
</dbReference>
<evidence type="ECO:0000313" key="16">
    <source>
        <dbReference type="Proteomes" id="UP000324800"/>
    </source>
</evidence>
<keyword evidence="11" id="KW-1208">Phospholipid metabolism</keyword>
<dbReference type="InterPro" id="IPR045252">
    <property type="entry name" value="LPCAT1-like"/>
</dbReference>
<keyword evidence="10" id="KW-0594">Phospholipid biosynthesis</keyword>
<gene>
    <name evidence="15" type="ORF">EZS28_011734</name>
</gene>
<evidence type="ECO:0000256" key="12">
    <source>
        <dbReference type="ARBA" id="ARBA00023315"/>
    </source>
</evidence>
<reference evidence="15 16" key="1">
    <citation type="submission" date="2019-03" db="EMBL/GenBank/DDBJ databases">
        <title>Single cell metagenomics reveals metabolic interactions within the superorganism composed of flagellate Streblomastix strix and complex community of Bacteroidetes bacteria on its surface.</title>
        <authorList>
            <person name="Treitli S.C."/>
            <person name="Kolisko M."/>
            <person name="Husnik F."/>
            <person name="Keeling P."/>
            <person name="Hampl V."/>
        </authorList>
    </citation>
    <scope>NUCLEOTIDE SEQUENCE [LARGE SCALE GENOMIC DNA]</scope>
    <source>
        <strain evidence="15">ST1C</strain>
    </source>
</reference>
<dbReference type="AlphaFoldDB" id="A0A5J4WCQ1"/>
<feature type="domain" description="Phospholipid/glycerol acyltransferase" evidence="14">
    <location>
        <begin position="138"/>
        <end position="253"/>
    </location>
</feature>
<keyword evidence="12 15" id="KW-0012">Acyltransferase</keyword>
<dbReference type="GO" id="GO:0008374">
    <property type="term" value="F:O-acyltransferase activity"/>
    <property type="evidence" value="ECO:0007669"/>
    <property type="project" value="InterPro"/>
</dbReference>
<accession>A0A5J4WCQ1</accession>
<evidence type="ECO:0000256" key="13">
    <source>
        <dbReference type="SAM" id="Phobius"/>
    </source>
</evidence>
<dbReference type="SMART" id="SM00563">
    <property type="entry name" value="PlsC"/>
    <property type="match status" value="1"/>
</dbReference>
<name>A0A5J4WCQ1_9EUKA</name>
<organism evidence="15 16">
    <name type="scientific">Streblomastix strix</name>
    <dbReference type="NCBI Taxonomy" id="222440"/>
    <lineage>
        <taxon>Eukaryota</taxon>
        <taxon>Metamonada</taxon>
        <taxon>Preaxostyla</taxon>
        <taxon>Oxymonadida</taxon>
        <taxon>Streblomastigidae</taxon>
        <taxon>Streblomastix</taxon>
    </lineage>
</organism>
<evidence type="ECO:0000256" key="1">
    <source>
        <dbReference type="ARBA" id="ARBA00004370"/>
    </source>
</evidence>
<dbReference type="PANTHER" id="PTHR23063">
    <property type="entry name" value="PHOSPHOLIPID ACYLTRANSFERASE"/>
    <property type="match status" value="1"/>
</dbReference>
<evidence type="ECO:0000313" key="15">
    <source>
        <dbReference type="EMBL" id="KAA6392738.1"/>
    </source>
</evidence>
<dbReference type="GO" id="GO:0008654">
    <property type="term" value="P:phospholipid biosynthetic process"/>
    <property type="evidence" value="ECO:0007669"/>
    <property type="project" value="UniProtKB-KW"/>
</dbReference>
<comment type="caution">
    <text evidence="15">The sequence shown here is derived from an EMBL/GenBank/DDBJ whole genome shotgun (WGS) entry which is preliminary data.</text>
</comment>
<keyword evidence="9 13" id="KW-0472">Membrane</keyword>
<dbReference type="SUPFAM" id="SSF69593">
    <property type="entry name" value="Glycerol-3-phosphate (1)-acyltransferase"/>
    <property type="match status" value="1"/>
</dbReference>
<comment type="pathway">
    <text evidence="2">Lipid metabolism.</text>
</comment>
<evidence type="ECO:0000259" key="14">
    <source>
        <dbReference type="SMART" id="SM00563"/>
    </source>
</evidence>
<dbReference type="InterPro" id="IPR002123">
    <property type="entry name" value="Plipid/glycerol_acylTrfase"/>
</dbReference>
<keyword evidence="4" id="KW-0444">Lipid biosynthesis</keyword>